<evidence type="ECO:0000313" key="11">
    <source>
        <dbReference type="Proteomes" id="UP000515158"/>
    </source>
</evidence>
<evidence type="ECO:0000256" key="8">
    <source>
        <dbReference type="ARBA" id="ARBA00023170"/>
    </source>
</evidence>
<keyword evidence="11" id="KW-1185">Reference proteome</keyword>
<keyword evidence="7 10" id="KW-0472">Membrane</keyword>
<dbReference type="GO" id="GO:0007165">
    <property type="term" value="P:signal transduction"/>
    <property type="evidence" value="ECO:0007669"/>
    <property type="project" value="UniProtKB-KW"/>
</dbReference>
<dbReference type="GO" id="GO:0005549">
    <property type="term" value="F:odorant binding"/>
    <property type="evidence" value="ECO:0007669"/>
    <property type="project" value="InterPro"/>
</dbReference>
<keyword evidence="2" id="KW-1003">Cell membrane</keyword>
<dbReference type="AlphaFoldDB" id="A0A6P8ZYQ2"/>
<sequence>MWNLQLIDTGSAEFAVCTLLEFSTFAPAKKRWVNRLFWLTGGQTSPSLAESTRVGTANFTRPSAGNNPSTCDNTLGLIDSVATAQRTYFNLNVAVNVVFLSAKLMHSALDTGSIRRVTENLSDVLCIAFSVLQLLVLVDSEEQVKAVLRRLHAQQSTKTLSVTSITENERATTIALSFGDTHPVAQFRKKHHKIDEEFVHVFPAVYGAWEGRLAMLRVRWQSQRIASITFLCFLGCGFFFGIIATSTSKKRNALPIAIWTPFSQDDPGVLVALLLVEAVGVVLTVAGSGSLSALFLSCFVLVRNHFRAVQDCFSALADSLPDGAWSARERARVEAGLVKGVKLHQAVLSLAEELCRVLVPFLTVQLSIIVFLICVALFQVSTNPADAGNIRFIMLAANVIVQAFVLCWMGSGLSDEASEVQTGLDRGDWHLQGTAVGYAVRFAMMRAQRPPSVVVANSNACVGLPLFLELIRSSYSLLAFLQKRATRTAGVD</sequence>
<dbReference type="KEGG" id="tpal:117650768"/>
<evidence type="ECO:0000256" key="6">
    <source>
        <dbReference type="ARBA" id="ARBA00022989"/>
    </source>
</evidence>
<dbReference type="PANTHER" id="PTHR21137:SF35">
    <property type="entry name" value="ODORANT RECEPTOR 19A-RELATED"/>
    <property type="match status" value="1"/>
</dbReference>
<dbReference type="PANTHER" id="PTHR21137">
    <property type="entry name" value="ODORANT RECEPTOR"/>
    <property type="match status" value="1"/>
</dbReference>
<evidence type="ECO:0000256" key="1">
    <source>
        <dbReference type="ARBA" id="ARBA00004651"/>
    </source>
</evidence>
<name>A0A6P8ZYQ2_THRPL</name>
<keyword evidence="5" id="KW-0552">Olfaction</keyword>
<feature type="transmembrane region" description="Helical" evidence="10">
    <location>
        <begin position="390"/>
        <end position="409"/>
    </location>
</feature>
<keyword evidence="6 10" id="KW-1133">Transmembrane helix</keyword>
<comment type="subcellular location">
    <subcellularLocation>
        <location evidence="1">Cell membrane</location>
        <topology evidence="1">Multi-pass membrane protein</topology>
    </subcellularLocation>
</comment>
<dbReference type="InterPro" id="IPR004117">
    <property type="entry name" value="7tm6_olfct_rcpt"/>
</dbReference>
<evidence type="ECO:0000256" key="10">
    <source>
        <dbReference type="SAM" id="Phobius"/>
    </source>
</evidence>
<dbReference type="Proteomes" id="UP000515158">
    <property type="component" value="Unplaced"/>
</dbReference>
<feature type="transmembrane region" description="Helical" evidence="10">
    <location>
        <begin position="357"/>
        <end position="378"/>
    </location>
</feature>
<evidence type="ECO:0000313" key="12">
    <source>
        <dbReference type="RefSeq" id="XP_034250260.1"/>
    </source>
</evidence>
<keyword evidence="8" id="KW-0675">Receptor</keyword>
<reference evidence="12" key="1">
    <citation type="submission" date="2025-08" db="UniProtKB">
        <authorList>
            <consortium name="RefSeq"/>
        </authorList>
    </citation>
    <scope>IDENTIFICATION</scope>
    <source>
        <tissue evidence="12">Total insect</tissue>
    </source>
</reference>
<dbReference type="GO" id="GO:0004984">
    <property type="term" value="F:olfactory receptor activity"/>
    <property type="evidence" value="ECO:0007669"/>
    <property type="project" value="InterPro"/>
</dbReference>
<keyword evidence="4 10" id="KW-0812">Transmembrane</keyword>
<evidence type="ECO:0000256" key="7">
    <source>
        <dbReference type="ARBA" id="ARBA00023136"/>
    </source>
</evidence>
<evidence type="ECO:0000256" key="5">
    <source>
        <dbReference type="ARBA" id="ARBA00022725"/>
    </source>
</evidence>
<protein>
    <submittedName>
        <fullName evidence="12">Uncharacterized protein LOC117650768</fullName>
    </submittedName>
</protein>
<gene>
    <name evidence="12" type="primary">LOC117650768</name>
</gene>
<evidence type="ECO:0000256" key="4">
    <source>
        <dbReference type="ARBA" id="ARBA00022692"/>
    </source>
</evidence>
<evidence type="ECO:0000256" key="2">
    <source>
        <dbReference type="ARBA" id="ARBA00022475"/>
    </source>
</evidence>
<accession>A0A6P8ZYQ2</accession>
<dbReference type="OrthoDB" id="6604226at2759"/>
<dbReference type="InParanoid" id="A0A6P8ZYQ2"/>
<dbReference type="GO" id="GO:0005886">
    <property type="term" value="C:plasma membrane"/>
    <property type="evidence" value="ECO:0007669"/>
    <property type="project" value="UniProtKB-SubCell"/>
</dbReference>
<proteinExistence type="predicted"/>
<dbReference type="Pfam" id="PF02949">
    <property type="entry name" value="7tm_6"/>
    <property type="match status" value="1"/>
</dbReference>
<keyword evidence="9" id="KW-0807">Transducer</keyword>
<dbReference type="FunCoup" id="A0A6P8ZYQ2">
    <property type="interactions" value="22"/>
</dbReference>
<feature type="transmembrane region" description="Helical" evidence="10">
    <location>
        <begin position="269"/>
        <end position="302"/>
    </location>
</feature>
<keyword evidence="3" id="KW-0716">Sensory transduction</keyword>
<dbReference type="RefSeq" id="XP_034250260.1">
    <property type="nucleotide sequence ID" value="XM_034394369.1"/>
</dbReference>
<organism evidence="12">
    <name type="scientific">Thrips palmi</name>
    <name type="common">Melon thrips</name>
    <dbReference type="NCBI Taxonomy" id="161013"/>
    <lineage>
        <taxon>Eukaryota</taxon>
        <taxon>Metazoa</taxon>
        <taxon>Ecdysozoa</taxon>
        <taxon>Arthropoda</taxon>
        <taxon>Hexapoda</taxon>
        <taxon>Insecta</taxon>
        <taxon>Pterygota</taxon>
        <taxon>Neoptera</taxon>
        <taxon>Paraneoptera</taxon>
        <taxon>Thysanoptera</taxon>
        <taxon>Terebrantia</taxon>
        <taxon>Thripoidea</taxon>
        <taxon>Thripidae</taxon>
        <taxon>Thrips</taxon>
    </lineage>
</organism>
<evidence type="ECO:0000256" key="3">
    <source>
        <dbReference type="ARBA" id="ARBA00022606"/>
    </source>
</evidence>
<feature type="transmembrane region" description="Helical" evidence="10">
    <location>
        <begin position="225"/>
        <end position="244"/>
    </location>
</feature>
<evidence type="ECO:0000256" key="9">
    <source>
        <dbReference type="ARBA" id="ARBA00023224"/>
    </source>
</evidence>
<dbReference type="GeneID" id="117650768"/>